<evidence type="ECO:0000256" key="2">
    <source>
        <dbReference type="ARBA" id="ARBA00022603"/>
    </source>
</evidence>
<dbReference type="GO" id="GO:0009007">
    <property type="term" value="F:site-specific DNA-methyltransferase (adenine-specific) activity"/>
    <property type="evidence" value="ECO:0007669"/>
    <property type="project" value="UniProtKB-EC"/>
</dbReference>
<keyword evidence="3 6" id="KW-0808">Transferase</keyword>
<dbReference type="PROSITE" id="PS00092">
    <property type="entry name" value="N6_MTASE"/>
    <property type="match status" value="1"/>
</dbReference>
<dbReference type="Pfam" id="PF02086">
    <property type="entry name" value="MethyltransfD12"/>
    <property type="match status" value="1"/>
</dbReference>
<name>A0A227JIE2_VIBPH</name>
<evidence type="ECO:0000256" key="1">
    <source>
        <dbReference type="ARBA" id="ARBA00011900"/>
    </source>
</evidence>
<keyword evidence="4" id="KW-0949">S-adenosyl-L-methionine</keyword>
<evidence type="ECO:0000256" key="3">
    <source>
        <dbReference type="ARBA" id="ARBA00022679"/>
    </source>
</evidence>
<comment type="caution">
    <text evidence="6">The sequence shown here is derived from an EMBL/GenBank/DDBJ whole genome shotgun (WGS) entry which is preliminary data.</text>
</comment>
<dbReference type="GO" id="GO:0032259">
    <property type="term" value="P:methylation"/>
    <property type="evidence" value="ECO:0007669"/>
    <property type="project" value="UniProtKB-KW"/>
</dbReference>
<comment type="catalytic activity">
    <reaction evidence="5">
        <text>a 2'-deoxyadenosine in DNA + S-adenosyl-L-methionine = an N(6)-methyl-2'-deoxyadenosine in DNA + S-adenosyl-L-homocysteine + H(+)</text>
        <dbReference type="Rhea" id="RHEA:15197"/>
        <dbReference type="Rhea" id="RHEA-COMP:12418"/>
        <dbReference type="Rhea" id="RHEA-COMP:12419"/>
        <dbReference type="ChEBI" id="CHEBI:15378"/>
        <dbReference type="ChEBI" id="CHEBI:57856"/>
        <dbReference type="ChEBI" id="CHEBI:59789"/>
        <dbReference type="ChEBI" id="CHEBI:90615"/>
        <dbReference type="ChEBI" id="CHEBI:90616"/>
        <dbReference type="EC" id="2.1.1.72"/>
    </reaction>
</comment>
<evidence type="ECO:0000313" key="6">
    <source>
        <dbReference type="EMBL" id="OXE34839.1"/>
    </source>
</evidence>
<keyword evidence="2 6" id="KW-0489">Methyltransferase</keyword>
<organism evidence="6 7">
    <name type="scientific">Vibrio parahaemolyticus</name>
    <dbReference type="NCBI Taxonomy" id="670"/>
    <lineage>
        <taxon>Bacteria</taxon>
        <taxon>Pseudomonadati</taxon>
        <taxon>Pseudomonadota</taxon>
        <taxon>Gammaproteobacteria</taxon>
        <taxon>Vibrionales</taxon>
        <taxon>Vibrionaceae</taxon>
        <taxon>Vibrio</taxon>
    </lineage>
</organism>
<reference evidence="6 7" key="1">
    <citation type="journal article" date="2017" name="Appl. Environ. Microbiol.">
        <title>Parallel evolution of two clades of a major Atlantic endemic Vibrio parahaemolyticus pathogen lineage by independent acquisition of related pathogenicity islands.</title>
        <authorList>
            <person name="Xu F."/>
            <person name="Gonzalez-Escalona N."/>
            <person name="Drees K.P."/>
            <person name="Sebra R.P."/>
            <person name="Cooper V.S."/>
            <person name="Jones S.H."/>
            <person name="Whistler C.A."/>
        </authorList>
    </citation>
    <scope>NUCLEOTIDE SEQUENCE [LARGE SCALE GENOMIC DNA]</scope>
    <source>
        <strain evidence="6 7">MAVP-3</strain>
    </source>
</reference>
<dbReference type="Gene3D" id="3.40.50.150">
    <property type="entry name" value="Vaccinia Virus protein VP39"/>
    <property type="match status" value="1"/>
</dbReference>
<gene>
    <name evidence="6" type="ORF">CA163_00295</name>
</gene>
<accession>A0A227JIE2</accession>
<evidence type="ECO:0000313" key="7">
    <source>
        <dbReference type="Proteomes" id="UP000214596"/>
    </source>
</evidence>
<sequence length="560" mass="64313">MKSIGYMGSKEKLLTFIEAAMRDYFGEKYNEINTFFDCFSGSGRVANHFKNQFSVTTNDKQFFTKVINNAFLNNKHSSEHFKPLIDHLNNLDEEYFYKTDGFFTQTYSMNHNVNGTLHEDGTRKLFLTKNGRKIDMIRHRIDEMFDSGEIDQEEKDVLIVCLMRAISLVQNAGGHQNSYYSEWKDKAFKDLVLAYPEIEPCVNTHIHFNADIEDVIEHVESDVIYIDPPYGSTVPYSAYYHLYNTVAENSRPEVSLMASKPVNCYGKSKLEKNKKNEVMKSFVDLISSSKSKTVVLSYHDEGLLSHSDLVKVMELSGCDVSSLKTYGTNHKANLQSLSASKEKGQNLRSVVEYVIIVNKARFSVVRSSAEVKEEIAKHLSLSIEFDFEEIAYVYDKQSNSFETPVVKALDGTKKETIKQPKNKEKNMAYSIRKVKNKLQGNEQFRDELISMIDESIPILDKKFPYSNLLNQSNYIKEMLNGKTQFSGHFVSMYIHELKDIQKDLMCIDEIYVAIQSEPYYKRAIKNLQLINAGLCVLDYALKHNVSLSGAYIEMKFKYAA</sequence>
<dbReference type="InterPro" id="IPR002052">
    <property type="entry name" value="DNA_methylase_N6_adenine_CS"/>
</dbReference>
<dbReference type="InterPro" id="IPR029063">
    <property type="entry name" value="SAM-dependent_MTases_sf"/>
</dbReference>
<dbReference type="AlphaFoldDB" id="A0A227JIE2"/>
<dbReference type="SUPFAM" id="SSF53335">
    <property type="entry name" value="S-adenosyl-L-methionine-dependent methyltransferases"/>
    <property type="match status" value="1"/>
</dbReference>
<dbReference type="Proteomes" id="UP000214596">
    <property type="component" value="Unassembled WGS sequence"/>
</dbReference>
<dbReference type="EC" id="2.1.1.72" evidence="1"/>
<dbReference type="GO" id="GO:0009307">
    <property type="term" value="P:DNA restriction-modification system"/>
    <property type="evidence" value="ECO:0007669"/>
    <property type="project" value="InterPro"/>
</dbReference>
<evidence type="ECO:0000256" key="5">
    <source>
        <dbReference type="ARBA" id="ARBA00047942"/>
    </source>
</evidence>
<dbReference type="InterPro" id="IPR012327">
    <property type="entry name" value="MeTrfase_D12"/>
</dbReference>
<dbReference type="GO" id="GO:0003676">
    <property type="term" value="F:nucleic acid binding"/>
    <property type="evidence" value="ECO:0007669"/>
    <property type="project" value="InterPro"/>
</dbReference>
<evidence type="ECO:0000256" key="4">
    <source>
        <dbReference type="ARBA" id="ARBA00022691"/>
    </source>
</evidence>
<protein>
    <recommendedName>
        <fullName evidence="1">site-specific DNA-methyltransferase (adenine-specific)</fullName>
        <ecNumber evidence="1">2.1.1.72</ecNumber>
    </recommendedName>
</protein>
<dbReference type="EMBL" id="NIXT01000004">
    <property type="protein sequence ID" value="OXE34839.1"/>
    <property type="molecule type" value="Genomic_DNA"/>
</dbReference>
<proteinExistence type="predicted"/>
<dbReference type="RefSeq" id="WP_049879770.1">
    <property type="nucleotide sequence ID" value="NZ_CANUIC010000006.1"/>
</dbReference>